<keyword evidence="3" id="KW-0547">Nucleotide-binding</keyword>
<dbReference type="GO" id="GO:0005811">
    <property type="term" value="C:lipid droplet"/>
    <property type="evidence" value="ECO:0007669"/>
    <property type="project" value="TreeGrafter"/>
</dbReference>
<evidence type="ECO:0000313" key="7">
    <source>
        <dbReference type="Proteomes" id="UP000813461"/>
    </source>
</evidence>
<keyword evidence="7" id="KW-1185">Reference proteome</keyword>
<protein>
    <submittedName>
        <fullName evidence="6">Fatty-acyl-CoA synthase</fullName>
    </submittedName>
</protein>
<feature type="domain" description="AMP-dependent synthetase/ligase" evidence="5">
    <location>
        <begin position="75"/>
        <end position="228"/>
    </location>
</feature>
<evidence type="ECO:0000256" key="4">
    <source>
        <dbReference type="ARBA" id="ARBA00022840"/>
    </source>
</evidence>
<sequence length="624" mass="70269">MDKAAAALAAITGTVGTVLAGKALEKKYSIRSDLAQIRAARRQGRHWEQLCKEFGDFDWSFYHVLHFTSGRNEYDEAFLFEDRSWTYAETRAEVGRLAVEFERMGIRNRTVVAMFINNSPEFYFMWWALFKIGAIPAPINTAITQEPFRHCLKISEAEFLFCTFELHSAVANSLGILKHNNLDTVHSSMAEWPANQRPKVGQAETSQYLFTSGTTGLPKAATWPTGYASRYALLPATVRSGGTVILARKFSVRNFWPDVRRTKVNMLFYIGEMVRYLVQAPPDPVHADEKKTHGIEIIYGLGLAEPVWRAFRDRFGVPWISEYYGSTEATSSISYSNVSNDEPVAKVAHWGPLMRNSWFGQDTFYIVRVDMDTGEVIRDPRSGYCIQAAYDEVGEAVNRIKPPLQRVHDYVGEGGTEATNKKLLRNVFSKGDLFWRLGDALSMDRHGYITFHDRLGDTFRAKGHNISTTEVEMAFLNHPHISSANVFAISMTQYGYDGQLGAAAITFRNGASPIQAGNVEIDSIRGLEQYLVESAGLANYAVPRFLRVLVDDDQAQEREQIGISDEVGSEYVSVMLKKLKTGLRKEAFSPANNDRMYWIEREGQGYVPLTVDTQRKLLGGVARL</sequence>
<evidence type="ECO:0000256" key="1">
    <source>
        <dbReference type="ARBA" id="ARBA00006432"/>
    </source>
</evidence>
<keyword evidence="4" id="KW-0067">ATP-binding</keyword>
<reference evidence="6" key="1">
    <citation type="journal article" date="2021" name="Nat. Commun.">
        <title>Genetic determinants of endophytism in the Arabidopsis root mycobiome.</title>
        <authorList>
            <person name="Mesny F."/>
            <person name="Miyauchi S."/>
            <person name="Thiergart T."/>
            <person name="Pickel B."/>
            <person name="Atanasova L."/>
            <person name="Karlsson M."/>
            <person name="Huettel B."/>
            <person name="Barry K.W."/>
            <person name="Haridas S."/>
            <person name="Chen C."/>
            <person name="Bauer D."/>
            <person name="Andreopoulos W."/>
            <person name="Pangilinan J."/>
            <person name="LaButti K."/>
            <person name="Riley R."/>
            <person name="Lipzen A."/>
            <person name="Clum A."/>
            <person name="Drula E."/>
            <person name="Henrissat B."/>
            <person name="Kohler A."/>
            <person name="Grigoriev I.V."/>
            <person name="Martin F.M."/>
            <person name="Hacquard S."/>
        </authorList>
    </citation>
    <scope>NUCLEOTIDE SEQUENCE</scope>
    <source>
        <strain evidence="6">MPI-SDFR-AT-0120</strain>
    </source>
</reference>
<comment type="caution">
    <text evidence="6">The sequence shown here is derived from an EMBL/GenBank/DDBJ whole genome shotgun (WGS) entry which is preliminary data.</text>
</comment>
<gene>
    <name evidence="6" type="ORF">FB567DRAFT_617145</name>
</gene>
<dbReference type="Gene3D" id="3.40.50.12780">
    <property type="entry name" value="N-terminal domain of ligase-like"/>
    <property type="match status" value="2"/>
</dbReference>
<comment type="similarity">
    <text evidence="1">Belongs to the ATP-dependent AMP-binding enzyme family.</text>
</comment>
<dbReference type="GO" id="GO:0005324">
    <property type="term" value="F:long-chain fatty acid transmembrane transporter activity"/>
    <property type="evidence" value="ECO:0007669"/>
    <property type="project" value="TreeGrafter"/>
</dbReference>
<dbReference type="Pfam" id="PF00501">
    <property type="entry name" value="AMP-binding"/>
    <property type="match status" value="2"/>
</dbReference>
<organism evidence="6 7">
    <name type="scientific">Paraphoma chrysanthemicola</name>
    <dbReference type="NCBI Taxonomy" id="798071"/>
    <lineage>
        <taxon>Eukaryota</taxon>
        <taxon>Fungi</taxon>
        <taxon>Dikarya</taxon>
        <taxon>Ascomycota</taxon>
        <taxon>Pezizomycotina</taxon>
        <taxon>Dothideomycetes</taxon>
        <taxon>Pleosporomycetidae</taxon>
        <taxon>Pleosporales</taxon>
        <taxon>Pleosporineae</taxon>
        <taxon>Phaeosphaeriaceae</taxon>
        <taxon>Paraphoma</taxon>
    </lineage>
</organism>
<dbReference type="InterPro" id="IPR045851">
    <property type="entry name" value="AMP-bd_C_sf"/>
</dbReference>
<dbReference type="InterPro" id="IPR020845">
    <property type="entry name" value="AMP-binding_CS"/>
</dbReference>
<dbReference type="Gene3D" id="3.30.300.30">
    <property type="match status" value="1"/>
</dbReference>
<evidence type="ECO:0000256" key="2">
    <source>
        <dbReference type="ARBA" id="ARBA00022598"/>
    </source>
</evidence>
<dbReference type="GO" id="GO:0005777">
    <property type="term" value="C:peroxisome"/>
    <property type="evidence" value="ECO:0007669"/>
    <property type="project" value="TreeGrafter"/>
</dbReference>
<dbReference type="SUPFAM" id="SSF56801">
    <property type="entry name" value="Acetyl-CoA synthetase-like"/>
    <property type="match status" value="1"/>
</dbReference>
<proteinExistence type="inferred from homology"/>
<evidence type="ECO:0000259" key="5">
    <source>
        <dbReference type="Pfam" id="PF00501"/>
    </source>
</evidence>
<keyword evidence="2" id="KW-0436">Ligase</keyword>
<dbReference type="EMBL" id="JAGMVJ010000004">
    <property type="protein sequence ID" value="KAH7091512.1"/>
    <property type="molecule type" value="Genomic_DNA"/>
</dbReference>
<accession>A0A8K0RCR4</accession>
<dbReference type="PANTHER" id="PTHR43107">
    <property type="entry name" value="LONG-CHAIN FATTY ACID TRANSPORT PROTEIN"/>
    <property type="match status" value="1"/>
</dbReference>
<dbReference type="InterPro" id="IPR042099">
    <property type="entry name" value="ANL_N_sf"/>
</dbReference>
<dbReference type="GO" id="GO:0044539">
    <property type="term" value="P:long-chain fatty acid import into cell"/>
    <property type="evidence" value="ECO:0007669"/>
    <property type="project" value="TreeGrafter"/>
</dbReference>
<dbReference type="AlphaFoldDB" id="A0A8K0RCR4"/>
<dbReference type="InterPro" id="IPR000873">
    <property type="entry name" value="AMP-dep_synth/lig_dom"/>
</dbReference>
<feature type="domain" description="AMP-dependent synthetase/ligase" evidence="5">
    <location>
        <begin position="235"/>
        <end position="356"/>
    </location>
</feature>
<dbReference type="OrthoDB" id="10253869at2759"/>
<dbReference type="PANTHER" id="PTHR43107:SF15">
    <property type="entry name" value="FATTY ACID TRANSPORT PROTEIN 3, ISOFORM A"/>
    <property type="match status" value="1"/>
</dbReference>
<evidence type="ECO:0000256" key="3">
    <source>
        <dbReference type="ARBA" id="ARBA00022741"/>
    </source>
</evidence>
<dbReference type="Proteomes" id="UP000813461">
    <property type="component" value="Unassembled WGS sequence"/>
</dbReference>
<dbReference type="PROSITE" id="PS00455">
    <property type="entry name" value="AMP_BINDING"/>
    <property type="match status" value="1"/>
</dbReference>
<evidence type="ECO:0000313" key="6">
    <source>
        <dbReference type="EMBL" id="KAH7091512.1"/>
    </source>
</evidence>
<dbReference type="GO" id="GO:0004467">
    <property type="term" value="F:long-chain fatty acid-CoA ligase activity"/>
    <property type="evidence" value="ECO:0007669"/>
    <property type="project" value="TreeGrafter"/>
</dbReference>
<name>A0A8K0RCR4_9PLEO</name>
<dbReference type="GO" id="GO:0005524">
    <property type="term" value="F:ATP binding"/>
    <property type="evidence" value="ECO:0007669"/>
    <property type="project" value="UniProtKB-KW"/>
</dbReference>
<dbReference type="GO" id="GO:0009898">
    <property type="term" value="C:cytoplasmic side of plasma membrane"/>
    <property type="evidence" value="ECO:0007669"/>
    <property type="project" value="TreeGrafter"/>
</dbReference>